<dbReference type="RefSeq" id="WP_146001902.1">
    <property type="nucleotide sequence ID" value="NZ_PNHE01000022.1"/>
</dbReference>
<name>A0A2N6SM61_9LACT</name>
<dbReference type="STRING" id="84521.SAMN04487994_10751"/>
<evidence type="ECO:0000313" key="2">
    <source>
        <dbReference type="EMBL" id="PMC58162.1"/>
    </source>
</evidence>
<evidence type="ECO:0000313" key="3">
    <source>
        <dbReference type="Proteomes" id="UP000235682"/>
    </source>
</evidence>
<gene>
    <name evidence="2" type="ORF">CJ205_05595</name>
</gene>
<evidence type="ECO:0000259" key="1">
    <source>
        <dbReference type="Pfam" id="PF13936"/>
    </source>
</evidence>
<reference evidence="2 3" key="1">
    <citation type="submission" date="2017-09" db="EMBL/GenBank/DDBJ databases">
        <title>Bacterial strain isolated from the female urinary microbiota.</title>
        <authorList>
            <person name="Thomas-White K."/>
            <person name="Kumar N."/>
            <person name="Forster S."/>
            <person name="Putonti C."/>
            <person name="Lawley T."/>
            <person name="Wolfe A.J."/>
        </authorList>
    </citation>
    <scope>NUCLEOTIDE SEQUENCE [LARGE SCALE GENOMIC DNA]</scope>
    <source>
        <strain evidence="2 3">UMB0852</strain>
    </source>
</reference>
<protein>
    <submittedName>
        <fullName evidence="2">IS30 family transposase</fullName>
    </submittedName>
</protein>
<sequence>MTQLHDNTTNNTGKHLTLGERYKIEAYLEEGHSYREMGRRLGHHHTTISNEIKRGTVRQVRKVTAQTGKVYEYYDKIYSPEAGQYGYEQARLACGRPPKWIDLADFL</sequence>
<proteinExistence type="predicted"/>
<dbReference type="Proteomes" id="UP000235682">
    <property type="component" value="Unassembled WGS sequence"/>
</dbReference>
<dbReference type="AlphaFoldDB" id="A0A2N6SM61"/>
<keyword evidence="3" id="KW-1185">Reference proteome</keyword>
<dbReference type="Pfam" id="PF13936">
    <property type="entry name" value="HTH_38"/>
    <property type="match status" value="1"/>
</dbReference>
<organism evidence="2 3">
    <name type="scientific">Dolosicoccus paucivorans</name>
    <dbReference type="NCBI Taxonomy" id="84521"/>
    <lineage>
        <taxon>Bacteria</taxon>
        <taxon>Bacillati</taxon>
        <taxon>Bacillota</taxon>
        <taxon>Bacilli</taxon>
        <taxon>Lactobacillales</taxon>
        <taxon>Aerococcaceae</taxon>
        <taxon>Dolosicoccus</taxon>
    </lineage>
</organism>
<dbReference type="PANTHER" id="PTHR10948">
    <property type="entry name" value="TRANSPOSASE"/>
    <property type="match status" value="1"/>
</dbReference>
<accession>A0A2N6SM61</accession>
<dbReference type="InterPro" id="IPR051917">
    <property type="entry name" value="Transposase-Integrase"/>
</dbReference>
<dbReference type="PANTHER" id="PTHR10948:SF23">
    <property type="entry name" value="TRANSPOSASE INSI FOR INSERTION SEQUENCE ELEMENT IS30A-RELATED"/>
    <property type="match status" value="1"/>
</dbReference>
<dbReference type="Gene3D" id="1.10.10.60">
    <property type="entry name" value="Homeodomain-like"/>
    <property type="match status" value="1"/>
</dbReference>
<feature type="domain" description="Transposase IS30-like HTH" evidence="1">
    <location>
        <begin position="13"/>
        <end position="55"/>
    </location>
</feature>
<dbReference type="GO" id="GO:0005829">
    <property type="term" value="C:cytosol"/>
    <property type="evidence" value="ECO:0007669"/>
    <property type="project" value="TreeGrafter"/>
</dbReference>
<dbReference type="InterPro" id="IPR025246">
    <property type="entry name" value="IS30-like_HTH"/>
</dbReference>
<dbReference type="EMBL" id="PNHE01000022">
    <property type="protein sequence ID" value="PMC58162.1"/>
    <property type="molecule type" value="Genomic_DNA"/>
</dbReference>
<feature type="non-terminal residue" evidence="2">
    <location>
        <position position="107"/>
    </location>
</feature>
<dbReference type="GO" id="GO:0004803">
    <property type="term" value="F:transposase activity"/>
    <property type="evidence" value="ECO:0007669"/>
    <property type="project" value="TreeGrafter"/>
</dbReference>
<comment type="caution">
    <text evidence="2">The sequence shown here is derived from an EMBL/GenBank/DDBJ whole genome shotgun (WGS) entry which is preliminary data.</text>
</comment>
<dbReference type="GO" id="GO:0032196">
    <property type="term" value="P:transposition"/>
    <property type="evidence" value="ECO:0007669"/>
    <property type="project" value="TreeGrafter"/>
</dbReference>